<name>A0A1N7DC07_9ACTN</name>
<reference evidence="2 3" key="1">
    <citation type="submission" date="2017-01" db="EMBL/GenBank/DDBJ databases">
        <authorList>
            <person name="Mah S.A."/>
            <person name="Swanson W.J."/>
            <person name="Moy G.W."/>
            <person name="Vacquier V.D."/>
        </authorList>
    </citation>
    <scope>NUCLEOTIDE SEQUENCE [LARGE SCALE GENOMIC DNA]</scope>
    <source>
        <strain evidence="2 3">DSM 45758</strain>
    </source>
</reference>
<dbReference type="STRING" id="1198245.SAMN05444858_11615"/>
<dbReference type="Pfam" id="PF13460">
    <property type="entry name" value="NAD_binding_10"/>
    <property type="match status" value="1"/>
</dbReference>
<dbReference type="PANTHER" id="PTHR43162">
    <property type="match status" value="1"/>
</dbReference>
<proteinExistence type="predicted"/>
<evidence type="ECO:0000259" key="1">
    <source>
        <dbReference type="Pfam" id="PF13460"/>
    </source>
</evidence>
<sequence length="281" mass="30353">MTILVTGSTGMVSSEVLRELAGKAPVRALVRDRSRAPRIDGVEYVPGDLDRPSTLGPAFDGVTTLWLLTPMGPLAPAQSANAVWAARQAGVRHVVRLSAIGAAHDAPTRNGRLHALSDAELQNSSMDWTILRPSNFMQNLLFTLNGEELYGVFGERRVGGIDVRDIAAVAAEILTAPERHAGKIYTLTGPESFTLHQAAEEISRTVGRPVRYVPQSTDETRDGLLQAGLDEWMAEALAEYRAAYGSGFGDFANDHVASILGRSPRSIGEFVRDHREHFAGA</sequence>
<dbReference type="Gene3D" id="3.40.50.720">
    <property type="entry name" value="NAD(P)-binding Rossmann-like Domain"/>
    <property type="match status" value="1"/>
</dbReference>
<dbReference type="EMBL" id="FTNF01000016">
    <property type="protein sequence ID" value="SIR73376.1"/>
    <property type="molecule type" value="Genomic_DNA"/>
</dbReference>
<evidence type="ECO:0000313" key="3">
    <source>
        <dbReference type="Proteomes" id="UP000186004"/>
    </source>
</evidence>
<dbReference type="PANTHER" id="PTHR43162:SF1">
    <property type="entry name" value="PRESTALK A DIFFERENTIATION PROTEIN A"/>
    <property type="match status" value="1"/>
</dbReference>
<dbReference type="SUPFAM" id="SSF51735">
    <property type="entry name" value="NAD(P)-binding Rossmann-fold domains"/>
    <property type="match status" value="1"/>
</dbReference>
<protein>
    <submittedName>
        <fullName evidence="2">Uncharacterized conserved protein YbjT, contains NAD(P)-binding and DUF2867 domains</fullName>
    </submittedName>
</protein>
<gene>
    <name evidence="2" type="ORF">SAMN05444858_11615</name>
</gene>
<dbReference type="InterPro" id="IPR016040">
    <property type="entry name" value="NAD(P)-bd_dom"/>
</dbReference>
<dbReference type="InterPro" id="IPR051604">
    <property type="entry name" value="Ergot_Alk_Oxidoreductase"/>
</dbReference>
<dbReference type="RefSeq" id="WP_076472744.1">
    <property type="nucleotide sequence ID" value="NZ_FTNF01000016.1"/>
</dbReference>
<keyword evidence="3" id="KW-1185">Reference proteome</keyword>
<dbReference type="OrthoDB" id="285016at2"/>
<dbReference type="InterPro" id="IPR036291">
    <property type="entry name" value="NAD(P)-bd_dom_sf"/>
</dbReference>
<dbReference type="Proteomes" id="UP000186004">
    <property type="component" value="Unassembled WGS sequence"/>
</dbReference>
<dbReference type="Gene3D" id="3.90.25.10">
    <property type="entry name" value="UDP-galactose 4-epimerase, domain 1"/>
    <property type="match status" value="1"/>
</dbReference>
<evidence type="ECO:0000313" key="2">
    <source>
        <dbReference type="EMBL" id="SIR73376.1"/>
    </source>
</evidence>
<dbReference type="CDD" id="cd05269">
    <property type="entry name" value="TMR_SDR_a"/>
    <property type="match status" value="1"/>
</dbReference>
<feature type="domain" description="NAD(P)-binding" evidence="1">
    <location>
        <begin position="7"/>
        <end position="177"/>
    </location>
</feature>
<accession>A0A1N7DC07</accession>
<organism evidence="2 3">
    <name type="scientific">Micromonospora avicenniae</name>
    <dbReference type="NCBI Taxonomy" id="1198245"/>
    <lineage>
        <taxon>Bacteria</taxon>
        <taxon>Bacillati</taxon>
        <taxon>Actinomycetota</taxon>
        <taxon>Actinomycetes</taxon>
        <taxon>Micromonosporales</taxon>
        <taxon>Micromonosporaceae</taxon>
        <taxon>Micromonospora</taxon>
    </lineage>
</organism>
<dbReference type="AlphaFoldDB" id="A0A1N7DC07"/>